<keyword evidence="3" id="KW-1185">Reference proteome</keyword>
<evidence type="ECO:0000256" key="1">
    <source>
        <dbReference type="SAM" id="MobiDB-lite"/>
    </source>
</evidence>
<gene>
    <name evidence="2" type="ORF">DFQ27_000527</name>
</gene>
<dbReference type="AlphaFoldDB" id="A0A9P6QCH3"/>
<name>A0A9P6QCH3_9FUNG</name>
<accession>A0A9P6QCH3</accession>
<comment type="caution">
    <text evidence="2">The sequence shown here is derived from an EMBL/GenBank/DDBJ whole genome shotgun (WGS) entry which is preliminary data.</text>
</comment>
<dbReference type="Proteomes" id="UP000807716">
    <property type="component" value="Unassembled WGS sequence"/>
</dbReference>
<organism evidence="2 3">
    <name type="scientific">Actinomortierella ambigua</name>
    <dbReference type="NCBI Taxonomy" id="1343610"/>
    <lineage>
        <taxon>Eukaryota</taxon>
        <taxon>Fungi</taxon>
        <taxon>Fungi incertae sedis</taxon>
        <taxon>Mucoromycota</taxon>
        <taxon>Mortierellomycotina</taxon>
        <taxon>Mortierellomycetes</taxon>
        <taxon>Mortierellales</taxon>
        <taxon>Mortierellaceae</taxon>
        <taxon>Actinomortierella</taxon>
    </lineage>
</organism>
<sequence length="157" mass="17390">MDQTNASPLPKPPQQQQQPLALDAAPIVNDSDLRAIANELAQEFSVESLSRPAVSETQHQIQTVAIQMDGLRTQINQIQSEVPLFNKQTEALLESAESLKAMYRKIDDMAILVERLAASMNRISGQVDEAEKELSSNVLQPFQAVLDTFKMGPKGFR</sequence>
<protein>
    <submittedName>
        <fullName evidence="2">Uncharacterized protein</fullName>
    </submittedName>
</protein>
<evidence type="ECO:0000313" key="2">
    <source>
        <dbReference type="EMBL" id="KAG0265577.1"/>
    </source>
</evidence>
<evidence type="ECO:0000313" key="3">
    <source>
        <dbReference type="Proteomes" id="UP000807716"/>
    </source>
</evidence>
<reference evidence="2" key="1">
    <citation type="journal article" date="2020" name="Fungal Divers.">
        <title>Resolving the Mortierellaceae phylogeny through synthesis of multi-gene phylogenetics and phylogenomics.</title>
        <authorList>
            <person name="Vandepol N."/>
            <person name="Liber J."/>
            <person name="Desiro A."/>
            <person name="Na H."/>
            <person name="Kennedy M."/>
            <person name="Barry K."/>
            <person name="Grigoriev I.V."/>
            <person name="Miller A.N."/>
            <person name="O'Donnell K."/>
            <person name="Stajich J.E."/>
            <person name="Bonito G."/>
        </authorList>
    </citation>
    <scope>NUCLEOTIDE SEQUENCE</scope>
    <source>
        <strain evidence="2">BC1065</strain>
    </source>
</reference>
<dbReference type="EMBL" id="JAAAJB010000113">
    <property type="protein sequence ID" value="KAG0265577.1"/>
    <property type="molecule type" value="Genomic_DNA"/>
</dbReference>
<feature type="region of interest" description="Disordered" evidence="1">
    <location>
        <begin position="1"/>
        <end position="20"/>
    </location>
</feature>
<proteinExistence type="predicted"/>
<dbReference type="OrthoDB" id="2409341at2759"/>